<evidence type="ECO:0000256" key="1">
    <source>
        <dbReference type="SAM" id="Coils"/>
    </source>
</evidence>
<dbReference type="PROSITE" id="PS00036">
    <property type="entry name" value="BZIP_BASIC"/>
    <property type="match status" value="1"/>
</dbReference>
<dbReference type="EMBL" id="BNCP01000002">
    <property type="protein sequence ID" value="GIL70135.1"/>
    <property type="molecule type" value="Genomic_DNA"/>
</dbReference>
<feature type="compositionally biased region" description="Polar residues" evidence="2">
    <location>
        <begin position="145"/>
        <end position="156"/>
    </location>
</feature>
<proteinExistence type="predicted"/>
<keyword evidence="1" id="KW-0175">Coiled coil</keyword>
<dbReference type="EMBL" id="BNCQ01000005">
    <property type="protein sequence ID" value="GIL97857.1"/>
    <property type="molecule type" value="Genomic_DNA"/>
</dbReference>
<dbReference type="Gene3D" id="1.20.5.170">
    <property type="match status" value="1"/>
</dbReference>
<dbReference type="GO" id="GO:0003700">
    <property type="term" value="F:DNA-binding transcription factor activity"/>
    <property type="evidence" value="ECO:0007669"/>
    <property type="project" value="InterPro"/>
</dbReference>
<evidence type="ECO:0000313" key="6">
    <source>
        <dbReference type="Proteomes" id="UP000722791"/>
    </source>
</evidence>
<dbReference type="OrthoDB" id="551620at2759"/>
<accession>A0A8J4D9T8</accession>
<evidence type="ECO:0000313" key="4">
    <source>
        <dbReference type="EMBL" id="GIL70135.1"/>
    </source>
</evidence>
<protein>
    <recommendedName>
        <fullName evidence="3">BZIP domain-containing protein</fullName>
    </recommendedName>
</protein>
<name>A0A8J4D9T8_9CHLO</name>
<sequence length="338" mass="36679">MDGLGQLFIAQNGSVYALVPAESREPPPRHVRTENEVTALLAQILQRQQQQQQQQLQQQQQQQQQQHEQQLRQEHLALQLESLAAPHAALQREDALHSLLQATLMQSYPPQLQTSLNTNSGPSTSAQLASGPQMPLQRRRLPSVESLSNSGRSDSQSPPPSTRGGDRNERTHHNGLGVSTHLSAKEKNRQAQRRFRERQKDLIANLKHRVEDLQNRVTENEKEIIALKEENAMLRGRIEGKQQGSSVTLPAETLQSLLQMTGASGLIADVPRPKSGGNGNGGGASSGAGGSGGLGSYRVARGDDTAAAYGIEVGGRGPDVTRRGDFKGDFEGRGSDVD</sequence>
<organism evidence="5 6">
    <name type="scientific">Volvox reticuliferus</name>
    <dbReference type="NCBI Taxonomy" id="1737510"/>
    <lineage>
        <taxon>Eukaryota</taxon>
        <taxon>Viridiplantae</taxon>
        <taxon>Chlorophyta</taxon>
        <taxon>core chlorophytes</taxon>
        <taxon>Chlorophyceae</taxon>
        <taxon>CS clade</taxon>
        <taxon>Chlamydomonadales</taxon>
        <taxon>Volvocaceae</taxon>
        <taxon>Volvox</taxon>
    </lineage>
</organism>
<dbReference type="InterPro" id="IPR046347">
    <property type="entry name" value="bZIP_sf"/>
</dbReference>
<dbReference type="Proteomes" id="UP000747110">
    <property type="component" value="Unassembled WGS sequence"/>
</dbReference>
<feature type="domain" description="BZIP" evidence="3">
    <location>
        <begin position="185"/>
        <end position="198"/>
    </location>
</feature>
<dbReference type="SMART" id="SM00338">
    <property type="entry name" value="BRLZ"/>
    <property type="match status" value="1"/>
</dbReference>
<comment type="caution">
    <text evidence="5">The sequence shown here is derived from an EMBL/GenBank/DDBJ whole genome shotgun (WGS) entry which is preliminary data.</text>
</comment>
<reference evidence="5" key="1">
    <citation type="journal article" date="2021" name="Proc. Natl. Acad. Sci. U.S.A.">
        <title>Three genomes in the algal genus Volvox reveal the fate of a haploid sex-determining region after a transition to homothallism.</title>
        <authorList>
            <person name="Yamamoto K."/>
            <person name="Hamaji T."/>
            <person name="Kawai-Toyooka H."/>
            <person name="Matsuzaki R."/>
            <person name="Takahashi F."/>
            <person name="Nishimura Y."/>
            <person name="Kawachi M."/>
            <person name="Noguchi H."/>
            <person name="Minakuchi Y."/>
            <person name="Umen J.G."/>
            <person name="Toyoda A."/>
            <person name="Nozaki H."/>
        </authorList>
    </citation>
    <scope>NUCLEOTIDE SEQUENCE</scope>
    <source>
        <strain evidence="5">NIES-3785</strain>
        <strain evidence="4">NIES-3786</strain>
    </source>
</reference>
<feature type="compositionally biased region" description="Basic and acidic residues" evidence="2">
    <location>
        <begin position="319"/>
        <end position="338"/>
    </location>
</feature>
<dbReference type="Proteomes" id="UP000722791">
    <property type="component" value="Unassembled WGS sequence"/>
</dbReference>
<feature type="coiled-coil region" evidence="1">
    <location>
        <begin position="196"/>
        <end position="237"/>
    </location>
</feature>
<feature type="region of interest" description="Disordered" evidence="2">
    <location>
        <begin position="111"/>
        <end position="195"/>
    </location>
</feature>
<feature type="coiled-coil region" evidence="1">
    <location>
        <begin position="42"/>
        <end position="73"/>
    </location>
</feature>
<evidence type="ECO:0000313" key="5">
    <source>
        <dbReference type="EMBL" id="GIL97857.1"/>
    </source>
</evidence>
<evidence type="ECO:0000313" key="7">
    <source>
        <dbReference type="Proteomes" id="UP000747110"/>
    </source>
</evidence>
<evidence type="ECO:0000256" key="2">
    <source>
        <dbReference type="SAM" id="MobiDB-lite"/>
    </source>
</evidence>
<feature type="compositionally biased region" description="Polar residues" evidence="2">
    <location>
        <begin position="111"/>
        <end position="130"/>
    </location>
</feature>
<dbReference type="CDD" id="cd14686">
    <property type="entry name" value="bZIP"/>
    <property type="match status" value="1"/>
</dbReference>
<keyword evidence="7" id="KW-1185">Reference proteome</keyword>
<gene>
    <name evidence="4" type="ORF">Vretifemale_1006</name>
    <name evidence="5" type="ORF">Vretimale_3366</name>
</gene>
<dbReference type="AlphaFoldDB" id="A0A8J4D9T8"/>
<feature type="region of interest" description="Disordered" evidence="2">
    <location>
        <begin position="271"/>
        <end position="338"/>
    </location>
</feature>
<feature type="compositionally biased region" description="Gly residues" evidence="2">
    <location>
        <begin position="276"/>
        <end position="295"/>
    </location>
</feature>
<evidence type="ECO:0000259" key="3">
    <source>
        <dbReference type="PROSITE" id="PS00036"/>
    </source>
</evidence>
<dbReference type="SUPFAM" id="SSF57959">
    <property type="entry name" value="Leucine zipper domain"/>
    <property type="match status" value="1"/>
</dbReference>
<dbReference type="InterPro" id="IPR004827">
    <property type="entry name" value="bZIP"/>
</dbReference>